<dbReference type="OrthoDB" id="5448289at2"/>
<reference evidence="3" key="1">
    <citation type="submission" date="2017-04" db="EMBL/GenBank/DDBJ databases">
        <authorList>
            <person name="Varghese N."/>
            <person name="Submissions S."/>
        </authorList>
    </citation>
    <scope>NUCLEOTIDE SEQUENCE [LARGE SCALE GENOMIC DNA]</scope>
    <source>
        <strain evidence="3">K3S</strain>
    </source>
</reference>
<dbReference type="Pfam" id="PF00149">
    <property type="entry name" value="Metallophos"/>
    <property type="match status" value="1"/>
</dbReference>
<dbReference type="Proteomes" id="UP000192906">
    <property type="component" value="Unassembled WGS sequence"/>
</dbReference>
<dbReference type="InterPro" id="IPR029052">
    <property type="entry name" value="Metallo-depent_PP-like"/>
</dbReference>
<dbReference type="EMBL" id="FWZU01000004">
    <property type="protein sequence ID" value="SMF25472.1"/>
    <property type="molecule type" value="Genomic_DNA"/>
</dbReference>
<keyword evidence="3" id="KW-1185">Reference proteome</keyword>
<name>A0A1X7E189_9BACT</name>
<gene>
    <name evidence="2" type="ORF">SAMN06295933_2479</name>
</gene>
<dbReference type="RefSeq" id="WP_085102659.1">
    <property type="nucleotide sequence ID" value="NZ_FWZU01000004.1"/>
</dbReference>
<protein>
    <submittedName>
        <fullName evidence="2">Calcineurin-like phosphoesterase</fullName>
    </submittedName>
</protein>
<evidence type="ECO:0000259" key="1">
    <source>
        <dbReference type="Pfam" id="PF00149"/>
    </source>
</evidence>
<feature type="domain" description="Calcineurin-like phosphoesterase" evidence="1">
    <location>
        <begin position="13"/>
        <end position="198"/>
    </location>
</feature>
<dbReference type="SUPFAM" id="SSF56300">
    <property type="entry name" value="Metallo-dependent phosphatases"/>
    <property type="match status" value="1"/>
</dbReference>
<evidence type="ECO:0000313" key="3">
    <source>
        <dbReference type="Proteomes" id="UP000192906"/>
    </source>
</evidence>
<evidence type="ECO:0000313" key="2">
    <source>
        <dbReference type="EMBL" id="SMF25472.1"/>
    </source>
</evidence>
<proteinExistence type="predicted"/>
<sequence length="322" mass="36422">MNLEHIQADGLFLIGDPHIAATPPGQRLSSYTSDILDKLEACLKRSKELNLVPLILGDLFHWPRDNSNSLLVDLIALFGPYKPFVLIGNHDKYQARFTPDVSMAVLDAANVVRLMSEPGPAFVLETPEGNVLVGASPDGFPIPKEFEREEFERENGKFIKVVWVAHHNVAFPNYKKPHYAIKEIPGIDWLINGHIHGPRPSSTAGGTTWANPGNISRMAFTRLSLERKPQATIWTPHCTDLERWDIPHRGFYEVFPNQEFLPEQDDADAAESKFLQGLERLAWKRTHEGSGLKQFLEENIDPDQPESKLIWDLYTEVTDGNR</sequence>
<dbReference type="AlphaFoldDB" id="A0A1X7E189"/>
<dbReference type="InterPro" id="IPR004843">
    <property type="entry name" value="Calcineurin-like_PHP"/>
</dbReference>
<dbReference type="GO" id="GO:0016787">
    <property type="term" value="F:hydrolase activity"/>
    <property type="evidence" value="ECO:0007669"/>
    <property type="project" value="InterPro"/>
</dbReference>
<dbReference type="Gene3D" id="3.60.21.10">
    <property type="match status" value="1"/>
</dbReference>
<accession>A0A1X7E189</accession>
<organism evidence="2 3">
    <name type="scientific">Desulfovibrio gilichinskyi</name>
    <dbReference type="NCBI Taxonomy" id="1519643"/>
    <lineage>
        <taxon>Bacteria</taxon>
        <taxon>Pseudomonadati</taxon>
        <taxon>Thermodesulfobacteriota</taxon>
        <taxon>Desulfovibrionia</taxon>
        <taxon>Desulfovibrionales</taxon>
        <taxon>Desulfovibrionaceae</taxon>
        <taxon>Desulfovibrio</taxon>
    </lineage>
</organism>
<dbReference type="STRING" id="1519643.SAMN06295933_2479"/>